<dbReference type="Proteomes" id="UP000276133">
    <property type="component" value="Unassembled WGS sequence"/>
</dbReference>
<evidence type="ECO:0000313" key="1">
    <source>
        <dbReference type="EMBL" id="RNA20498.1"/>
    </source>
</evidence>
<keyword evidence="2" id="KW-1185">Reference proteome</keyword>
<accession>A0A3M7RB65</accession>
<evidence type="ECO:0000313" key="2">
    <source>
        <dbReference type="Proteomes" id="UP000276133"/>
    </source>
</evidence>
<gene>
    <name evidence="1" type="ORF">BpHYR1_015720</name>
</gene>
<dbReference type="AlphaFoldDB" id="A0A3M7RB65"/>
<dbReference type="EMBL" id="REGN01003840">
    <property type="protein sequence ID" value="RNA20498.1"/>
    <property type="molecule type" value="Genomic_DNA"/>
</dbReference>
<reference evidence="1 2" key="1">
    <citation type="journal article" date="2018" name="Sci. Rep.">
        <title>Genomic signatures of local adaptation to the degree of environmental predictability in rotifers.</title>
        <authorList>
            <person name="Franch-Gras L."/>
            <person name="Hahn C."/>
            <person name="Garcia-Roger E.M."/>
            <person name="Carmona M.J."/>
            <person name="Serra M."/>
            <person name="Gomez A."/>
        </authorList>
    </citation>
    <scope>NUCLEOTIDE SEQUENCE [LARGE SCALE GENOMIC DNA]</scope>
    <source>
        <strain evidence="1">HYR1</strain>
    </source>
</reference>
<protein>
    <submittedName>
        <fullName evidence="1">Uncharacterized protein</fullName>
    </submittedName>
</protein>
<name>A0A3M7RB65_BRAPC</name>
<comment type="caution">
    <text evidence="1">The sequence shown here is derived from an EMBL/GenBank/DDBJ whole genome shotgun (WGS) entry which is preliminary data.</text>
</comment>
<proteinExistence type="predicted"/>
<organism evidence="1 2">
    <name type="scientific">Brachionus plicatilis</name>
    <name type="common">Marine rotifer</name>
    <name type="synonym">Brachionus muelleri</name>
    <dbReference type="NCBI Taxonomy" id="10195"/>
    <lineage>
        <taxon>Eukaryota</taxon>
        <taxon>Metazoa</taxon>
        <taxon>Spiralia</taxon>
        <taxon>Gnathifera</taxon>
        <taxon>Rotifera</taxon>
        <taxon>Eurotatoria</taxon>
        <taxon>Monogononta</taxon>
        <taxon>Pseudotrocha</taxon>
        <taxon>Ploima</taxon>
        <taxon>Brachionidae</taxon>
        <taxon>Brachionus</taxon>
    </lineage>
</organism>
<sequence>MFDLIVLRPHFDQHFTYNNLKIPLNITLTDIFIFHFCSQYHTIGKKIITFVLMHRYRRYMRLLEITRKTSRASIRTKMLFEAKKDKAIICKI</sequence>